<accession>A0ABX1W3Z8</accession>
<organism evidence="2 3">
    <name type="scientific">Mucilaginibacter humi</name>
    <dbReference type="NCBI Taxonomy" id="2732510"/>
    <lineage>
        <taxon>Bacteria</taxon>
        <taxon>Pseudomonadati</taxon>
        <taxon>Bacteroidota</taxon>
        <taxon>Sphingobacteriia</taxon>
        <taxon>Sphingobacteriales</taxon>
        <taxon>Sphingobacteriaceae</taxon>
        <taxon>Mucilaginibacter</taxon>
    </lineage>
</organism>
<evidence type="ECO:0000313" key="2">
    <source>
        <dbReference type="EMBL" id="NNU33301.1"/>
    </source>
</evidence>
<protein>
    <recommendedName>
        <fullName evidence="4">DUF4919 domain-containing protein</fullName>
    </recommendedName>
</protein>
<dbReference type="Proteomes" id="UP000566071">
    <property type="component" value="Unassembled WGS sequence"/>
</dbReference>
<dbReference type="RefSeq" id="WP_175268999.1">
    <property type="nucleotide sequence ID" value="NZ_JABFCR010000007.1"/>
</dbReference>
<feature type="chain" id="PRO_5045971791" description="DUF4919 domain-containing protein" evidence="1">
    <location>
        <begin position="20"/>
        <end position="210"/>
    </location>
</feature>
<evidence type="ECO:0008006" key="4">
    <source>
        <dbReference type="Google" id="ProtNLM"/>
    </source>
</evidence>
<reference evidence="2 3" key="1">
    <citation type="submission" date="2020-05" db="EMBL/GenBank/DDBJ databases">
        <authorList>
            <person name="Khan S.A."/>
            <person name="Jeon C.O."/>
            <person name="Chun B.H."/>
        </authorList>
    </citation>
    <scope>NUCLEOTIDE SEQUENCE [LARGE SCALE GENOMIC DNA]</scope>
    <source>
        <strain evidence="2 3">S1162</strain>
    </source>
</reference>
<feature type="signal peptide" evidence="1">
    <location>
        <begin position="1"/>
        <end position="19"/>
    </location>
</feature>
<name>A0ABX1W3Z8_9SPHI</name>
<sequence length="210" mass="23421">MKKVSLLLLTIFIVSSANAQSAADSTLQKFSALLDETGMVFKKPEGTIQIPIVKNMQMHYEYAVKYADKPLEIRYAIASLKDRVDEYNEWKKNPKPGEIRTDPNTLAKSMAYVVALNVGGGAMDKSIGFNAFPPQDVKAEFGADWGGTSIIPVKNTSFGTDYKWCLMLVLHKNSVADSYVFYLTDTREHLNGLLKDDAAMVAFYALKFKQ</sequence>
<dbReference type="EMBL" id="JABFCR010000007">
    <property type="protein sequence ID" value="NNU33301.1"/>
    <property type="molecule type" value="Genomic_DNA"/>
</dbReference>
<comment type="caution">
    <text evidence="2">The sequence shown here is derived from an EMBL/GenBank/DDBJ whole genome shotgun (WGS) entry which is preliminary data.</text>
</comment>
<proteinExistence type="predicted"/>
<evidence type="ECO:0000313" key="3">
    <source>
        <dbReference type="Proteomes" id="UP000566071"/>
    </source>
</evidence>
<evidence type="ECO:0000256" key="1">
    <source>
        <dbReference type="SAM" id="SignalP"/>
    </source>
</evidence>
<gene>
    <name evidence="2" type="ORF">HK413_02360</name>
</gene>
<keyword evidence="1" id="KW-0732">Signal</keyword>
<keyword evidence="3" id="KW-1185">Reference proteome</keyword>